<sequence>MMQRPRSLLIMVFALLAACSLESGAPAISQQQLLDTINGGEDILILDVRTAGEYSEGFIPGAKHFDHREIAARLHEISDYKQRPVVVYCLSGMRAVMVESTLMENGFDRLLHLQGDWSAWQKGNLPITKPGENSAQL</sequence>
<dbReference type="SUPFAM" id="SSF52821">
    <property type="entry name" value="Rhodanese/Cell cycle control phosphatase"/>
    <property type="match status" value="1"/>
</dbReference>
<dbReference type="Gene3D" id="3.40.250.10">
    <property type="entry name" value="Rhodanese-like domain"/>
    <property type="match status" value="1"/>
</dbReference>
<dbReference type="InterPro" id="IPR036873">
    <property type="entry name" value="Rhodanese-like_dom_sf"/>
</dbReference>
<feature type="domain" description="Rhodanese" evidence="2">
    <location>
        <begin position="39"/>
        <end position="129"/>
    </location>
</feature>
<dbReference type="PROSITE" id="PS50206">
    <property type="entry name" value="RHODANESE_3"/>
    <property type="match status" value="1"/>
</dbReference>
<gene>
    <name evidence="3" type="ORF">Ga0123461_2204</name>
</gene>
<evidence type="ECO:0000313" key="3">
    <source>
        <dbReference type="EMBL" id="ATX80609.1"/>
    </source>
</evidence>
<dbReference type="PANTHER" id="PTHR43031:SF16">
    <property type="entry name" value="OXIDOREDUCTASE"/>
    <property type="match status" value="1"/>
</dbReference>
<dbReference type="PROSITE" id="PS51257">
    <property type="entry name" value="PROKAR_LIPOPROTEIN"/>
    <property type="match status" value="1"/>
</dbReference>
<dbReference type="OrthoDB" id="9791096at2"/>
<keyword evidence="3" id="KW-0378">Hydrolase</keyword>
<keyword evidence="4" id="KW-1185">Reference proteome</keyword>
<dbReference type="GO" id="GO:0004416">
    <property type="term" value="F:hydroxyacylglutathione hydrolase activity"/>
    <property type="evidence" value="ECO:0007669"/>
    <property type="project" value="UniProtKB-EC"/>
</dbReference>
<dbReference type="AlphaFoldDB" id="A0A2K8L316"/>
<feature type="chain" id="PRO_5014655418" evidence="1">
    <location>
        <begin position="24"/>
        <end position="137"/>
    </location>
</feature>
<evidence type="ECO:0000256" key="1">
    <source>
        <dbReference type="SAM" id="SignalP"/>
    </source>
</evidence>
<dbReference type="Proteomes" id="UP000231701">
    <property type="component" value="Chromosome"/>
</dbReference>
<feature type="signal peptide" evidence="1">
    <location>
        <begin position="1"/>
        <end position="23"/>
    </location>
</feature>
<dbReference type="InterPro" id="IPR050229">
    <property type="entry name" value="GlpE_sulfurtransferase"/>
</dbReference>
<reference evidence="3 4" key="1">
    <citation type="submission" date="2016-12" db="EMBL/GenBank/DDBJ databases">
        <title>Isolation and genomic insights into novel planktonic Zetaproteobacteria from stratified waters of the Chesapeake Bay.</title>
        <authorList>
            <person name="McAllister S.M."/>
            <person name="Kato S."/>
            <person name="Chan C.S."/>
            <person name="Chiu B.K."/>
            <person name="Field E.K."/>
        </authorList>
    </citation>
    <scope>NUCLEOTIDE SEQUENCE [LARGE SCALE GENOMIC DNA]</scope>
    <source>
        <strain evidence="3 4">CP-5</strain>
    </source>
</reference>
<dbReference type="EC" id="3.1.2.6" evidence="3"/>
<dbReference type="CDD" id="cd00158">
    <property type="entry name" value="RHOD"/>
    <property type="match status" value="1"/>
</dbReference>
<dbReference type="Pfam" id="PF00581">
    <property type="entry name" value="Rhodanese"/>
    <property type="match status" value="1"/>
</dbReference>
<dbReference type="SMART" id="SM00450">
    <property type="entry name" value="RHOD"/>
    <property type="match status" value="1"/>
</dbReference>
<evidence type="ECO:0000259" key="2">
    <source>
        <dbReference type="PROSITE" id="PS50206"/>
    </source>
</evidence>
<dbReference type="PANTHER" id="PTHR43031">
    <property type="entry name" value="FAD-DEPENDENT OXIDOREDUCTASE"/>
    <property type="match status" value="1"/>
</dbReference>
<dbReference type="EMBL" id="CP018799">
    <property type="protein sequence ID" value="ATX80609.1"/>
    <property type="molecule type" value="Genomic_DNA"/>
</dbReference>
<dbReference type="InterPro" id="IPR001763">
    <property type="entry name" value="Rhodanese-like_dom"/>
</dbReference>
<dbReference type="RefSeq" id="WP_100278357.1">
    <property type="nucleotide sequence ID" value="NZ_CP018799.1"/>
</dbReference>
<proteinExistence type="predicted"/>
<accession>A0A2K8L316</accession>
<name>A0A2K8L316_MARES</name>
<keyword evidence="1" id="KW-0732">Signal</keyword>
<organism evidence="3 4">
    <name type="scientific">Mariprofundus aestuarium</name>
    <dbReference type="NCBI Taxonomy" id="1921086"/>
    <lineage>
        <taxon>Bacteria</taxon>
        <taxon>Pseudomonadati</taxon>
        <taxon>Pseudomonadota</taxon>
        <taxon>Candidatius Mariprofundia</taxon>
        <taxon>Mariprofundales</taxon>
        <taxon>Mariprofundaceae</taxon>
        <taxon>Mariprofundus</taxon>
    </lineage>
</organism>
<dbReference type="KEGG" id="maes:Ga0123461_2204"/>
<evidence type="ECO:0000313" key="4">
    <source>
        <dbReference type="Proteomes" id="UP000231701"/>
    </source>
</evidence>
<protein>
    <submittedName>
        <fullName evidence="3">Hydroxyacylglutathione hydrolase</fullName>
        <ecNumber evidence="3">3.1.2.6</ecNumber>
    </submittedName>
</protein>